<evidence type="ECO:0000313" key="1">
    <source>
        <dbReference type="EMBL" id="WNM27358.1"/>
    </source>
</evidence>
<name>A0AA96JAV2_9MICO</name>
<protein>
    <submittedName>
        <fullName evidence="1">TIGR04255 family protein</fullName>
    </submittedName>
</protein>
<dbReference type="InterPro" id="IPR026349">
    <property type="entry name" value="CHP04255"/>
</dbReference>
<dbReference type="Proteomes" id="UP001303408">
    <property type="component" value="Chromosome"/>
</dbReference>
<proteinExistence type="predicted"/>
<reference evidence="1" key="1">
    <citation type="submission" date="2023-09" db="EMBL/GenBank/DDBJ databases">
        <title>Demequina sp. a novel bacteria isolated from Capsicum annuum.</title>
        <authorList>
            <person name="Humaira Z."/>
            <person name="Lee J."/>
            <person name="Cho D."/>
        </authorList>
    </citation>
    <scope>NUCLEOTIDE SEQUENCE</scope>
    <source>
        <strain evidence="1">PMTSA13</strain>
    </source>
</reference>
<dbReference type="AlphaFoldDB" id="A0AA96JAV2"/>
<dbReference type="RefSeq" id="WP_313543353.1">
    <property type="nucleotide sequence ID" value="NZ_CP134880.1"/>
</dbReference>
<accession>A0AA96JAV2</accession>
<sequence>MANREHFRPFTGASGRKIELANPPLALVLVQIRWPEHARLARDFETLALDFGARLEDFPLFERRNEQGIEITPQGVRQFSGDSAFQWQTIDEVWTVSLTRHFVTVHCIRHAGYGFGELKAHLERVVGLVSDVLQVKSVNRVGLRYVNRLSSPTVLARLHEAFKPEVLGYSRLQCGEDVALAQTMSQALYEVDDVKLQSRSGTLGPGQTVDPSVAPLTDESWVLDIDASVERKAIFDASEIMATVSRLADVDYDFFTLVVEEGAEAILEGAD</sequence>
<gene>
    <name evidence="1" type="ORF">RN607_14335</name>
</gene>
<organism evidence="1">
    <name type="scientific">Demequina capsici</name>
    <dbReference type="NCBI Taxonomy" id="3075620"/>
    <lineage>
        <taxon>Bacteria</taxon>
        <taxon>Bacillati</taxon>
        <taxon>Actinomycetota</taxon>
        <taxon>Actinomycetes</taxon>
        <taxon>Micrococcales</taxon>
        <taxon>Demequinaceae</taxon>
        <taxon>Demequina</taxon>
    </lineage>
</organism>
<dbReference type="EMBL" id="CP134880">
    <property type="protein sequence ID" value="WNM27358.1"/>
    <property type="molecule type" value="Genomic_DNA"/>
</dbReference>
<dbReference type="NCBIfam" id="TIGR04255">
    <property type="entry name" value="sporadTIGR04255"/>
    <property type="match status" value="1"/>
</dbReference>
<dbReference type="KEGG" id="dcp:RN607_14335"/>